<feature type="repeat" description="PPR" evidence="2">
    <location>
        <begin position="927"/>
        <end position="961"/>
    </location>
</feature>
<evidence type="ECO:0000256" key="3">
    <source>
        <dbReference type="SAM" id="MobiDB-lite"/>
    </source>
</evidence>
<gene>
    <name evidence="4" type="ORF">TEOVI_000006100</name>
</gene>
<reference evidence="4" key="1">
    <citation type="submission" date="2016-09" db="EMBL/GenBank/DDBJ databases">
        <authorList>
            <person name="Hebert L."/>
            <person name="Moumen B."/>
        </authorList>
    </citation>
    <scope>NUCLEOTIDE SEQUENCE [LARGE SCALE GENOMIC DNA]</scope>
    <source>
        <strain evidence="4">OVI</strain>
    </source>
</reference>
<keyword evidence="1" id="KW-0677">Repeat</keyword>
<feature type="repeat" description="PPR" evidence="2">
    <location>
        <begin position="756"/>
        <end position="790"/>
    </location>
</feature>
<sequence>MKLLRRGIVRIRNVAAFPIPPALLCARRGVTSTPVSMQNARSGHFRPFSSDDEAQLAAILTTKPRHVARYVRQSVLHSRRKITHFRNSVTFLMIALQSRLQRSEISPADASALVESLMKECVELRQGDMAHLLFRASIRFRKYGMPMHYPLVKHLFDSYRSDNARDLMKNMADELRGDETLRMLAVLSYQLSGKYEEGEKLLQEIPLEKIGTEDYCALLGTYGMTSQYRRIISLTNQLLNHREAANGSRFDFDAIFSAAIIAIRGDGDMLEEVTKQALDNRAQLSDQAIGTLMRARLQRCRTASDVYEAERLLREDLGVNMLGMAAQTAVIARCSEILSKGQKVSDEIMLQKVQLLDSAVDESVANDAIDNLEPSYLTSLIKGYGVLGRFDDMKRCFNRLKEAGALHDGRLYDEMLRWYAHAYNLKEVIALKEEMQEQHIYHTAYTYQHLFRVLDKYYPRMVEKYMNEMRSKGIQIEYYMYPTLLRVFGVLQDYSIVEQLYREIKGKVAAGDVQVFSPAVAVQLLKTYQHDTSRCEVIIQEAENYGLLANEAVQAEIVQYYSMNNRHEDLNALVSRIPYKSPDIYRVLLRDTSKHRNRQGFDALLKEMRERHVSVNERTFGEVITGLGHFNDLEGVKRYFHEALTSNAVRSPLFFAVAASAFARLGDAQAVDECWNDLLQSKVTITMPVYNKFLDLYMASNNVEMVQQILNTMMKLVPPNPVTATTVVDMLGKMGRLSEMECVLEEMSRSANAAPTQVTYHQAMNAYAKSGDVTKMEAMREKMKEEGFQENHITFNILFEGYGRAKRYERVKELVEERKSKQIAMEEFGYAVLLNIYSRAHMVEETTQIVEEMVSAGVPFTSRMLATLATSFSYIGDIPKVEHYVSLLLSHRDRRQRDVESVYLMYAKMRDTVKIQELLDSEKLPKTQFIYNVCVGAFARAGEHTKVASLLTQMEERGFTLSRNTSVTLSTLLLKAGKLELAQTVLKWKGCTPSGGREREGEEGEEIEIEDTTALGADDRAH</sequence>
<feature type="repeat" description="PPR" evidence="2">
    <location>
        <begin position="826"/>
        <end position="860"/>
    </location>
</feature>
<feature type="region of interest" description="Disordered" evidence="3">
    <location>
        <begin position="992"/>
        <end position="1022"/>
    </location>
</feature>
<evidence type="ECO:0000256" key="1">
    <source>
        <dbReference type="ARBA" id="ARBA00022737"/>
    </source>
</evidence>
<keyword evidence="5" id="KW-1185">Reference proteome</keyword>
<dbReference type="PANTHER" id="PTHR47936:SF1">
    <property type="entry name" value="PENTATRICOPEPTIDE REPEAT-CONTAINING PROTEIN GUN1, CHLOROPLASTIC"/>
    <property type="match status" value="1"/>
</dbReference>
<evidence type="ECO:0000313" key="4">
    <source>
        <dbReference type="EMBL" id="SCU64329.1"/>
    </source>
</evidence>
<protein>
    <submittedName>
        <fullName evidence="4">PPR repeat/Pentatricopeptide repeat domain containing protein, putative</fullName>
    </submittedName>
</protein>
<feature type="repeat" description="PPR" evidence="2">
    <location>
        <begin position="791"/>
        <end position="825"/>
    </location>
</feature>
<dbReference type="Gene3D" id="1.25.40.10">
    <property type="entry name" value="Tetratricopeptide repeat domain"/>
    <property type="match status" value="4"/>
</dbReference>
<dbReference type="Pfam" id="PF13041">
    <property type="entry name" value="PPR_2"/>
    <property type="match status" value="1"/>
</dbReference>
<comment type="caution">
    <text evidence="4">The sequence shown here is derived from an EMBL/GenBank/DDBJ whole genome shotgun (WGS) entry which is preliminary data.</text>
</comment>
<proteinExistence type="predicted"/>
<dbReference type="RefSeq" id="XP_067076109.1">
    <property type="nucleotide sequence ID" value="XM_067220008.1"/>
</dbReference>
<feature type="compositionally biased region" description="Acidic residues" evidence="3">
    <location>
        <begin position="1001"/>
        <end position="1011"/>
    </location>
</feature>
<dbReference type="VEuPathDB" id="TriTrypDB:TEOVI_000006100"/>
<dbReference type="NCBIfam" id="TIGR00756">
    <property type="entry name" value="PPR"/>
    <property type="match status" value="3"/>
</dbReference>
<name>A0A1G4HYF2_TRYEQ</name>
<accession>A0A1G4HYF2</accession>
<dbReference type="GeneID" id="92374001"/>
<dbReference type="Pfam" id="PF01535">
    <property type="entry name" value="PPR"/>
    <property type="match status" value="4"/>
</dbReference>
<dbReference type="PANTHER" id="PTHR47936">
    <property type="entry name" value="PPR_LONG DOMAIN-CONTAINING PROTEIN"/>
    <property type="match status" value="1"/>
</dbReference>
<evidence type="ECO:0000313" key="5">
    <source>
        <dbReference type="Proteomes" id="UP000195570"/>
    </source>
</evidence>
<dbReference type="InterPro" id="IPR011990">
    <property type="entry name" value="TPR-like_helical_dom_sf"/>
</dbReference>
<dbReference type="EMBL" id="CZPT02000044">
    <property type="protein sequence ID" value="SCU64329.1"/>
    <property type="molecule type" value="Genomic_DNA"/>
</dbReference>
<organism evidence="4 5">
    <name type="scientific">Trypanosoma equiperdum</name>
    <dbReference type="NCBI Taxonomy" id="5694"/>
    <lineage>
        <taxon>Eukaryota</taxon>
        <taxon>Discoba</taxon>
        <taxon>Euglenozoa</taxon>
        <taxon>Kinetoplastea</taxon>
        <taxon>Metakinetoplastina</taxon>
        <taxon>Trypanosomatida</taxon>
        <taxon>Trypanosomatidae</taxon>
        <taxon>Trypanosoma</taxon>
    </lineage>
</organism>
<dbReference type="GO" id="GO:0009507">
    <property type="term" value="C:chloroplast"/>
    <property type="evidence" value="ECO:0007669"/>
    <property type="project" value="TreeGrafter"/>
</dbReference>
<evidence type="ECO:0000256" key="2">
    <source>
        <dbReference type="PROSITE-ProRule" id="PRU00708"/>
    </source>
</evidence>
<dbReference type="PROSITE" id="PS51375">
    <property type="entry name" value="PPR"/>
    <property type="match status" value="4"/>
</dbReference>
<dbReference type="InterPro" id="IPR002885">
    <property type="entry name" value="PPR_rpt"/>
</dbReference>
<dbReference type="AlphaFoldDB" id="A0A1G4HYF2"/>
<dbReference type="GO" id="GO:0031930">
    <property type="term" value="P:mitochondria-nucleus signaling pathway"/>
    <property type="evidence" value="ECO:0007669"/>
    <property type="project" value="TreeGrafter"/>
</dbReference>
<dbReference type="Proteomes" id="UP000195570">
    <property type="component" value="Unassembled WGS sequence"/>
</dbReference>